<dbReference type="GO" id="GO:0008899">
    <property type="term" value="F:homoserine O-succinyltransferase activity"/>
    <property type="evidence" value="ECO:0007669"/>
    <property type="project" value="UniProtKB-UniRule"/>
</dbReference>
<evidence type="ECO:0000256" key="5">
    <source>
        <dbReference type="ARBA" id="ARBA00023167"/>
    </source>
</evidence>
<comment type="function">
    <text evidence="7 8">Transfers a succinyl group from succinyl-CoA to L-homoserine, forming succinyl-L-homoserine.</text>
</comment>
<sequence length="379" mass="41790">MPSELPADSVGLVSPQTAHFDQPLMLACGRELPAYDLVYETYGQLNSARSNAVLICHALSGHHHAAGYHSLDERKPGWWDSAIGPGKPIDTNKFFVVCLNNIGGCNGSTGPTSINPATGKLYGGDFPVLNVIDWVHSQARLADLLGIDVWAAVIGGSLGGMQAMQWSITYPERLQHAVVIASAPKLSAQNIAFNEVARQAILSDPDYHGGQFYSHDTIPKRGLMLARMVGHITYLSDAAMGSKFGRELKTDKLNYDFHSVEFQVESYLRYQGEEFSGRFDANTYVLMTKALDYYDPAAAYEDNLSQALAQAKADFLVVSFTTDWRFSPARSREIVDALLDAKKNVSYLEVDAPQGHDAFLMPIPRYFTALRGYLNRIEL</sequence>
<dbReference type="NCBIfam" id="NF001209">
    <property type="entry name" value="PRK00175.1"/>
    <property type="match status" value="1"/>
</dbReference>
<comment type="subunit">
    <text evidence="1 8">Homodimer.</text>
</comment>
<feature type="active site" evidence="8 9">
    <location>
        <position position="356"/>
    </location>
</feature>
<keyword evidence="6 8" id="KW-0012">Acyltransferase</keyword>
<dbReference type="EC" id="2.3.1.46" evidence="8"/>
<dbReference type="FunFam" id="1.10.1740.110:FF:000001">
    <property type="entry name" value="Homoserine O-acetyltransferase"/>
    <property type="match status" value="1"/>
</dbReference>
<dbReference type="GO" id="GO:0009092">
    <property type="term" value="P:homoserine metabolic process"/>
    <property type="evidence" value="ECO:0007669"/>
    <property type="project" value="TreeGrafter"/>
</dbReference>
<evidence type="ECO:0000256" key="7">
    <source>
        <dbReference type="ARBA" id="ARBA00053298"/>
    </source>
</evidence>
<evidence type="ECO:0000259" key="10">
    <source>
        <dbReference type="Pfam" id="PF00561"/>
    </source>
</evidence>
<evidence type="ECO:0000313" key="12">
    <source>
        <dbReference type="Proteomes" id="UP000185766"/>
    </source>
</evidence>
<dbReference type="PANTHER" id="PTHR32268">
    <property type="entry name" value="HOMOSERINE O-ACETYLTRANSFERASE"/>
    <property type="match status" value="1"/>
</dbReference>
<keyword evidence="12" id="KW-1185">Reference proteome</keyword>
<reference evidence="11 12" key="1">
    <citation type="submission" date="2016-10" db="EMBL/GenBank/DDBJ databases">
        <authorList>
            <person name="de Groot N.N."/>
        </authorList>
    </citation>
    <scope>NUCLEOTIDE SEQUENCE [LARGE SCALE GENOMIC DNA]</scope>
    <source>
        <strain evidence="11 12">JCM 19513</strain>
    </source>
</reference>
<dbReference type="Gene3D" id="3.40.50.1820">
    <property type="entry name" value="alpha/beta hydrolase"/>
    <property type="match status" value="1"/>
</dbReference>
<evidence type="ECO:0000256" key="2">
    <source>
        <dbReference type="ARBA" id="ARBA00022490"/>
    </source>
</evidence>
<evidence type="ECO:0000256" key="1">
    <source>
        <dbReference type="ARBA" id="ARBA00011738"/>
    </source>
</evidence>
<dbReference type="SUPFAM" id="SSF53474">
    <property type="entry name" value="alpha/beta-Hydrolases"/>
    <property type="match status" value="1"/>
</dbReference>
<keyword evidence="3 8" id="KW-0028">Amino-acid biosynthesis</keyword>
<evidence type="ECO:0000256" key="4">
    <source>
        <dbReference type="ARBA" id="ARBA00022679"/>
    </source>
</evidence>
<feature type="active site" description="Nucleophile" evidence="8 9">
    <location>
        <position position="157"/>
    </location>
</feature>
<comment type="pathway">
    <text evidence="8">Amino-acid biosynthesis; L-methionine biosynthesis via de novo pathway; O-succinyl-L-homoserine from L-homoserine: step 1/1.</text>
</comment>
<dbReference type="InterPro" id="IPR000073">
    <property type="entry name" value="AB_hydrolase_1"/>
</dbReference>
<comment type="subcellular location">
    <subcellularLocation>
        <location evidence="8">Cytoplasm</location>
    </subcellularLocation>
</comment>
<dbReference type="EMBL" id="FOAS01000003">
    <property type="protein sequence ID" value="SEK58544.1"/>
    <property type="molecule type" value="Genomic_DNA"/>
</dbReference>
<gene>
    <name evidence="8" type="primary">metXS</name>
    <name evidence="11" type="ORF">SAMN05216214_103220</name>
</gene>
<dbReference type="InterPro" id="IPR008220">
    <property type="entry name" value="HAT_MetX-like"/>
</dbReference>
<keyword evidence="2 8" id="KW-0963">Cytoplasm</keyword>
<evidence type="ECO:0000256" key="9">
    <source>
        <dbReference type="PIRSR" id="PIRSR000443-1"/>
    </source>
</evidence>
<dbReference type="InterPro" id="IPR029058">
    <property type="entry name" value="AB_hydrolase_fold"/>
</dbReference>
<dbReference type="NCBIfam" id="TIGR01392">
    <property type="entry name" value="homoserO_Ac_trn"/>
    <property type="match status" value="1"/>
</dbReference>
<feature type="site" description="Important for acyl-CoA specificity" evidence="8">
    <location>
        <position position="325"/>
    </location>
</feature>
<comment type="similarity">
    <text evidence="8">Belongs to the AB hydrolase superfamily. MetX family.</text>
</comment>
<dbReference type="UniPathway" id="UPA00051">
    <property type="reaction ID" value="UER00075"/>
</dbReference>
<dbReference type="AlphaFoldDB" id="A0A1H7I852"/>
<feature type="active site" evidence="8 9">
    <location>
        <position position="323"/>
    </location>
</feature>
<dbReference type="PANTHER" id="PTHR32268:SF11">
    <property type="entry name" value="HOMOSERINE O-ACETYLTRANSFERASE"/>
    <property type="match status" value="1"/>
</dbReference>
<dbReference type="RefSeq" id="WP_074865454.1">
    <property type="nucleotide sequence ID" value="NZ_FOAS01000003.1"/>
</dbReference>
<evidence type="ECO:0000256" key="3">
    <source>
        <dbReference type="ARBA" id="ARBA00022605"/>
    </source>
</evidence>
<comment type="catalytic activity">
    <reaction evidence="8">
        <text>L-homoserine + succinyl-CoA = O-succinyl-L-homoserine + CoA</text>
        <dbReference type="Rhea" id="RHEA:22008"/>
        <dbReference type="ChEBI" id="CHEBI:57287"/>
        <dbReference type="ChEBI" id="CHEBI:57292"/>
        <dbReference type="ChEBI" id="CHEBI:57476"/>
        <dbReference type="ChEBI" id="CHEBI:57661"/>
        <dbReference type="EC" id="2.3.1.46"/>
    </reaction>
</comment>
<protein>
    <recommendedName>
        <fullName evidence="8">Homoserine O-succinyltransferase</fullName>
        <shortName evidence="8">HST</shortName>
        <ecNumber evidence="8">2.3.1.46</ecNumber>
    </recommendedName>
    <alternativeName>
        <fullName evidence="8">Homoserine transsuccinylase</fullName>
        <shortName evidence="8">HTS</shortName>
    </alternativeName>
</protein>
<keyword evidence="5 8" id="KW-0486">Methionine biosynthesis</keyword>
<comment type="caution">
    <text evidence="8">Lacks conserved residue(s) required for the propagation of feature annotation.</text>
</comment>
<evidence type="ECO:0000256" key="8">
    <source>
        <dbReference type="HAMAP-Rule" id="MF_00296"/>
    </source>
</evidence>
<dbReference type="GO" id="GO:0004414">
    <property type="term" value="F:homoserine O-acetyltransferase activity"/>
    <property type="evidence" value="ECO:0007669"/>
    <property type="project" value="TreeGrafter"/>
</dbReference>
<proteinExistence type="inferred from homology"/>
<dbReference type="PIRSF" id="PIRSF000443">
    <property type="entry name" value="Homoser_Ac_trans"/>
    <property type="match status" value="1"/>
</dbReference>
<accession>A0A1H7I852</accession>
<evidence type="ECO:0000256" key="6">
    <source>
        <dbReference type="ARBA" id="ARBA00023315"/>
    </source>
</evidence>
<feature type="domain" description="AB hydrolase-1" evidence="10">
    <location>
        <begin position="51"/>
        <end position="360"/>
    </location>
</feature>
<dbReference type="Proteomes" id="UP000185766">
    <property type="component" value="Unassembled WGS sequence"/>
</dbReference>
<dbReference type="HAMAP" id="MF_00296">
    <property type="entry name" value="MetX_acyltransf"/>
    <property type="match status" value="1"/>
</dbReference>
<organism evidence="11 12">
    <name type="scientific">Atopomonas hussainii</name>
    <dbReference type="NCBI Taxonomy" id="1429083"/>
    <lineage>
        <taxon>Bacteria</taxon>
        <taxon>Pseudomonadati</taxon>
        <taxon>Pseudomonadota</taxon>
        <taxon>Gammaproteobacteria</taxon>
        <taxon>Pseudomonadales</taxon>
        <taxon>Pseudomonadaceae</taxon>
        <taxon>Atopomonas</taxon>
    </lineage>
</organism>
<evidence type="ECO:0000313" key="11">
    <source>
        <dbReference type="EMBL" id="SEK58544.1"/>
    </source>
</evidence>
<dbReference type="Pfam" id="PF00561">
    <property type="entry name" value="Abhydrolase_1"/>
    <property type="match status" value="1"/>
</dbReference>
<dbReference type="STRING" id="1429083.GCA_001885685_00779"/>
<feature type="binding site" evidence="8">
    <location>
        <position position="227"/>
    </location>
    <ligand>
        <name>substrate</name>
    </ligand>
</feature>
<dbReference type="GO" id="GO:0005737">
    <property type="term" value="C:cytoplasm"/>
    <property type="evidence" value="ECO:0007669"/>
    <property type="project" value="UniProtKB-SubCell"/>
</dbReference>
<feature type="binding site" evidence="8">
    <location>
        <position position="357"/>
    </location>
    <ligand>
        <name>substrate</name>
    </ligand>
</feature>
<name>A0A1H7I852_9GAMM</name>
<dbReference type="Gene3D" id="1.10.1740.110">
    <property type="match status" value="1"/>
</dbReference>
<dbReference type="GO" id="GO:0009086">
    <property type="term" value="P:methionine biosynthetic process"/>
    <property type="evidence" value="ECO:0007669"/>
    <property type="project" value="UniProtKB-UniRule"/>
</dbReference>
<keyword evidence="4 8" id="KW-0808">Transferase</keyword>